<dbReference type="GO" id="GO:0005794">
    <property type="term" value="C:Golgi apparatus"/>
    <property type="evidence" value="ECO:0007669"/>
    <property type="project" value="TreeGrafter"/>
</dbReference>
<dbReference type="EC" id="2.4.1.224" evidence="4"/>
<dbReference type="PANTHER" id="PTHR11062">
    <property type="entry name" value="EXOSTOSIN HEPARAN SULFATE GLYCOSYLTRANSFERASE -RELATED"/>
    <property type="match status" value="1"/>
</dbReference>
<dbReference type="GO" id="GO:0050508">
    <property type="term" value="F:glucuronosyl-N-acetylglucosaminyl-proteoglycan 4-alpha-N-acetylglucosaminyltransferase activity"/>
    <property type="evidence" value="ECO:0007669"/>
    <property type="project" value="UniProtKB-EC"/>
</dbReference>
<protein>
    <submittedName>
        <fullName evidence="4">Exostosin-1</fullName>
        <ecNumber evidence="4">2.4.1.17</ecNumber>
        <ecNumber evidence="4">2.4.1.224</ecNumber>
        <ecNumber evidence="4">2.4.1.225</ecNumber>
    </submittedName>
</protein>
<gene>
    <name evidence="4" type="ORF">BpHYR1_047042</name>
</gene>
<name>A0A3M7RXP1_BRAPC</name>
<comment type="caution">
    <text evidence="4">The sequence shown here is derived from an EMBL/GenBank/DDBJ whole genome shotgun (WGS) entry which is preliminary data.</text>
</comment>
<keyword evidence="2" id="KW-0472">Membrane</keyword>
<evidence type="ECO:0000313" key="5">
    <source>
        <dbReference type="Proteomes" id="UP000276133"/>
    </source>
</evidence>
<dbReference type="AlphaFoldDB" id="A0A3M7RXP1"/>
<dbReference type="EC" id="2.4.1.17" evidence="4"/>
<keyword evidence="4" id="KW-0328">Glycosyltransferase</keyword>
<evidence type="ECO:0000256" key="1">
    <source>
        <dbReference type="ARBA" id="ARBA00010271"/>
    </source>
</evidence>
<dbReference type="EC" id="2.4.1.225" evidence="4"/>
<dbReference type="InterPro" id="IPR004263">
    <property type="entry name" value="Exostosin"/>
</dbReference>
<feature type="transmembrane region" description="Helical" evidence="2">
    <location>
        <begin position="7"/>
        <end position="28"/>
    </location>
</feature>
<accession>A0A3M7RXP1</accession>
<dbReference type="GO" id="GO:0015012">
    <property type="term" value="P:heparan sulfate proteoglycan biosynthetic process"/>
    <property type="evidence" value="ECO:0007669"/>
    <property type="project" value="UniProtKB-ARBA"/>
</dbReference>
<proteinExistence type="inferred from homology"/>
<dbReference type="PANTHER" id="PTHR11062:SF129">
    <property type="entry name" value="EXOSTOSIN-1"/>
    <property type="match status" value="1"/>
</dbReference>
<feature type="domain" description="Exostosin GT47" evidence="3">
    <location>
        <begin position="64"/>
        <end position="350"/>
    </location>
</feature>
<keyword evidence="5" id="KW-1185">Reference proteome</keyword>
<keyword evidence="2" id="KW-0812">Transmembrane</keyword>
<evidence type="ECO:0000259" key="3">
    <source>
        <dbReference type="Pfam" id="PF03016"/>
    </source>
</evidence>
<keyword evidence="4" id="KW-0808">Transferase</keyword>
<evidence type="ECO:0000256" key="2">
    <source>
        <dbReference type="SAM" id="Phobius"/>
    </source>
</evidence>
<keyword evidence="2" id="KW-1133">Transmembrane helix</keyword>
<dbReference type="Proteomes" id="UP000276133">
    <property type="component" value="Unassembled WGS sequence"/>
</dbReference>
<sequence length="398" mass="47176">MRIRQYFFNKYLVLGCVCYTIIFLGNILNSNQNIDQTKISKSELKIYAANDDQCSLKKCFDIKKCKKFKIYIYKYPIINKTTIYINILSILKKSKYYTRNPNKACLFISAIDTLDQDPLSKNFVKAAASLIPKLKYWNHGKNHIIFNMYSGTYPNYREKIPFDTDNAIRIKTSFSAKYYRKNFDISFPLFYDNIAFNNSKVKHLNKSSLTHGSKKYFLTFKGKRYLHGTGSNVRNKLYHLNNQRDVILLTTCKHGFSWTRFKDRRCDADNVYYDKYDYNELLNSSTFCLIPRGRRLGTYRFLESLKVGCVVVLLSDGWILPFSEIINWNRAIVRVKENQLMQVTSILREIPYEKIIEMRKLSLFLYEKYFSSLELIIDTTVEILRKRIERFKILNDMP</sequence>
<dbReference type="Pfam" id="PF03016">
    <property type="entry name" value="Exostosin_GT47"/>
    <property type="match status" value="1"/>
</dbReference>
<organism evidence="4 5">
    <name type="scientific">Brachionus plicatilis</name>
    <name type="common">Marine rotifer</name>
    <name type="synonym">Brachionus muelleri</name>
    <dbReference type="NCBI Taxonomy" id="10195"/>
    <lineage>
        <taxon>Eukaryota</taxon>
        <taxon>Metazoa</taxon>
        <taxon>Spiralia</taxon>
        <taxon>Gnathifera</taxon>
        <taxon>Rotifera</taxon>
        <taxon>Eurotatoria</taxon>
        <taxon>Monogononta</taxon>
        <taxon>Pseudotrocha</taxon>
        <taxon>Ploima</taxon>
        <taxon>Brachionidae</taxon>
        <taxon>Brachionus</taxon>
    </lineage>
</organism>
<dbReference type="STRING" id="10195.A0A3M7RXP1"/>
<reference evidence="4 5" key="1">
    <citation type="journal article" date="2018" name="Sci. Rep.">
        <title>Genomic signatures of local adaptation to the degree of environmental predictability in rotifers.</title>
        <authorList>
            <person name="Franch-Gras L."/>
            <person name="Hahn C."/>
            <person name="Garcia-Roger E.M."/>
            <person name="Carmona M.J."/>
            <person name="Serra M."/>
            <person name="Gomez A."/>
        </authorList>
    </citation>
    <scope>NUCLEOTIDE SEQUENCE [LARGE SCALE GENOMIC DNA]</scope>
    <source>
        <strain evidence="4">HYR1</strain>
    </source>
</reference>
<comment type="similarity">
    <text evidence="1">Belongs to the glycosyltransferase 47 family.</text>
</comment>
<dbReference type="GO" id="GO:0050509">
    <property type="term" value="F:N-acetylglucosaminyl-proteoglycan 4-beta-glucuronosyltransferase activity"/>
    <property type="evidence" value="ECO:0007669"/>
    <property type="project" value="UniProtKB-EC"/>
</dbReference>
<evidence type="ECO:0000313" key="4">
    <source>
        <dbReference type="EMBL" id="RNA28353.1"/>
    </source>
</evidence>
<dbReference type="EMBL" id="REGN01002401">
    <property type="protein sequence ID" value="RNA28353.1"/>
    <property type="molecule type" value="Genomic_DNA"/>
</dbReference>
<dbReference type="InterPro" id="IPR040911">
    <property type="entry name" value="Exostosin_GT47"/>
</dbReference>
<dbReference type="OrthoDB" id="5954868at2759"/>